<dbReference type="AlphaFoldDB" id="A0A157S4E6"/>
<dbReference type="Proteomes" id="UP000076848">
    <property type="component" value="Unassembled WGS sequence"/>
</dbReference>
<feature type="signal peptide" evidence="4">
    <location>
        <begin position="1"/>
        <end position="29"/>
    </location>
</feature>
<keyword evidence="6" id="KW-0675">Receptor</keyword>
<keyword evidence="3" id="KW-0998">Cell outer membrane</keyword>
<dbReference type="STRING" id="288768.SAMEA3906486_00028"/>
<dbReference type="GO" id="GO:0019867">
    <property type="term" value="C:outer membrane"/>
    <property type="evidence" value="ECO:0007669"/>
    <property type="project" value="InterPro"/>
</dbReference>
<protein>
    <submittedName>
        <fullName evidence="6">Ferric-siderophore receptor</fullName>
    </submittedName>
</protein>
<keyword evidence="2" id="KW-0472">Membrane</keyword>
<feature type="chain" id="PRO_5007615880" evidence="4">
    <location>
        <begin position="30"/>
        <end position="234"/>
    </location>
</feature>
<evidence type="ECO:0000313" key="6">
    <source>
        <dbReference type="EMBL" id="SAI65290.1"/>
    </source>
</evidence>
<dbReference type="RefSeq" id="WP_066122102.1">
    <property type="nucleotide sequence ID" value="NZ_FKIF01000001.1"/>
</dbReference>
<proteinExistence type="predicted"/>
<name>A0A157S4E6_9BORD</name>
<keyword evidence="4" id="KW-0732">Signal</keyword>
<dbReference type="SMART" id="SM00965">
    <property type="entry name" value="STN"/>
    <property type="match status" value="1"/>
</dbReference>
<dbReference type="OrthoDB" id="8686792at2"/>
<keyword evidence="1" id="KW-0813">Transport</keyword>
<accession>A0A157S4E6</accession>
<evidence type="ECO:0000259" key="5">
    <source>
        <dbReference type="SMART" id="SM00965"/>
    </source>
</evidence>
<evidence type="ECO:0000313" key="7">
    <source>
        <dbReference type="Proteomes" id="UP000076848"/>
    </source>
</evidence>
<sequence length="234" mass="24261">MRVLRVRMAALIAVAGMGAACLAPPSACASQAPAEVSSRPDPVSSDAQVFDLPAAPLHDTLQRFGHLTGLSVLYEAGLVAQRRSAPVQGSMSADAALRRLLAGSGVRVGYATGQVYTLAAEPAASRPKPDAVLPEADRQRYYARLQGHVLRALCADPLLHTGSYRVALRFRIDGRPAIDRLLVAATTRPDMEPRIAAALTGLPVLAPPPGLAQPITMLLAPGAGGTPRACAGAP</sequence>
<evidence type="ECO:0000256" key="4">
    <source>
        <dbReference type="SAM" id="SignalP"/>
    </source>
</evidence>
<dbReference type="InterPro" id="IPR011662">
    <property type="entry name" value="Secretin/TonB_short_N"/>
</dbReference>
<dbReference type="Pfam" id="PF07660">
    <property type="entry name" value="STN"/>
    <property type="match status" value="1"/>
</dbReference>
<reference evidence="6 7" key="1">
    <citation type="submission" date="2016-04" db="EMBL/GenBank/DDBJ databases">
        <authorList>
            <consortium name="Pathogen Informatics"/>
        </authorList>
    </citation>
    <scope>NUCLEOTIDE SEQUENCE [LARGE SCALE GENOMIC DNA]</scope>
    <source>
        <strain evidence="6 7">H050680373</strain>
    </source>
</reference>
<evidence type="ECO:0000256" key="3">
    <source>
        <dbReference type="ARBA" id="ARBA00023237"/>
    </source>
</evidence>
<keyword evidence="7" id="KW-1185">Reference proteome</keyword>
<dbReference type="Gene3D" id="3.55.50.30">
    <property type="match status" value="1"/>
</dbReference>
<dbReference type="PROSITE" id="PS51257">
    <property type="entry name" value="PROKAR_LIPOPROTEIN"/>
    <property type="match status" value="1"/>
</dbReference>
<feature type="domain" description="Secretin/TonB short N-terminal" evidence="5">
    <location>
        <begin position="70"/>
        <end position="121"/>
    </location>
</feature>
<organism evidence="6 7">
    <name type="scientific">Bordetella ansorpii</name>
    <dbReference type="NCBI Taxonomy" id="288768"/>
    <lineage>
        <taxon>Bacteria</taxon>
        <taxon>Pseudomonadati</taxon>
        <taxon>Pseudomonadota</taxon>
        <taxon>Betaproteobacteria</taxon>
        <taxon>Burkholderiales</taxon>
        <taxon>Alcaligenaceae</taxon>
        <taxon>Bordetella</taxon>
    </lineage>
</organism>
<evidence type="ECO:0000256" key="2">
    <source>
        <dbReference type="ARBA" id="ARBA00023136"/>
    </source>
</evidence>
<dbReference type="EMBL" id="FKIF01000001">
    <property type="protein sequence ID" value="SAI65290.1"/>
    <property type="molecule type" value="Genomic_DNA"/>
</dbReference>
<evidence type="ECO:0000256" key="1">
    <source>
        <dbReference type="ARBA" id="ARBA00022448"/>
    </source>
</evidence>
<gene>
    <name evidence="6" type="primary">fpvA_1</name>
    <name evidence="6" type="ORF">SAMEA3906486_00028</name>
</gene>